<name>A0A1Q6R916_9FIRM</name>
<dbReference type="InterPro" id="IPR051608">
    <property type="entry name" value="RQC_Subunit_NEMF"/>
</dbReference>
<dbReference type="PANTHER" id="PTHR15239">
    <property type="entry name" value="NUCLEAR EXPORT MEDIATOR FACTOR NEMF"/>
    <property type="match status" value="1"/>
</dbReference>
<dbReference type="GO" id="GO:1990112">
    <property type="term" value="C:RQC complex"/>
    <property type="evidence" value="ECO:0007669"/>
    <property type="project" value="TreeGrafter"/>
</dbReference>
<dbReference type="HAMAP" id="MF_00844_B">
    <property type="entry name" value="RqcH_B"/>
    <property type="match status" value="1"/>
</dbReference>
<comment type="similarity">
    <text evidence="1">Belongs to the NEMF family.</text>
</comment>
<keyword evidence="1" id="KW-0699">rRNA-binding</keyword>
<dbReference type="GO" id="GO:0043023">
    <property type="term" value="F:ribosomal large subunit binding"/>
    <property type="evidence" value="ECO:0007669"/>
    <property type="project" value="UniProtKB-UniRule"/>
</dbReference>
<dbReference type="AlphaFoldDB" id="A0A1Q6R916"/>
<feature type="coiled-coil region" evidence="1">
    <location>
        <begin position="306"/>
        <end position="337"/>
    </location>
</feature>
<dbReference type="Gene3D" id="2.30.310.10">
    <property type="entry name" value="ibrinogen binding protein from staphylococcus aureus domain"/>
    <property type="match status" value="1"/>
</dbReference>
<dbReference type="RefSeq" id="WP_303679416.1">
    <property type="nucleotide sequence ID" value="NZ_CAUEQP010000029.1"/>
</dbReference>
<dbReference type="InterPro" id="IPR059101">
    <property type="entry name" value="NFACT-R_2"/>
</dbReference>
<evidence type="ECO:0000313" key="4">
    <source>
        <dbReference type="Proteomes" id="UP000186777"/>
    </source>
</evidence>
<sequence length="580" mass="64599">MNIEGLTLKLLTDTLNEELLGSKIYKVYMPNPQSLLLLVRRTRDTSSLLADMHNGSCVLYLPQQLPENPETPPTFCMLLRKHLEEGRITKISQSGLDRIITLEIDLLGASSKIITKKLIFELTGKNSNIILTQDDVIIDSLKHVSAAQSSYRTILPGKAYIAPPPQEGLNLLTDEPAKIVQTANSLPAANFAKAFISATTGVGKMTTLELLAAADILPQEVRLETCACQSLAQVIGKLQTDLQAQAAKHPVYALISRTNQVKTLLVLPPQNVQEGMQVKEFADINSALNFAVSLKPIQLPRHEQLQKLVNSETAKLKKKLQALQEDLANAANAEEQRMLADTIMANIYQIKKGQTSAELINIYDGEPVTVSLSPILSPTENAQAYYKRYNKYKRAQTEVRIQQESTEEMLAYLESLDASLLTATTKEEIEEINQEMLSSGLLKDTNKKKKNAGLQKSQPLHIRLNPEADLYIGKNNKQNDYVTFTLGNPKDLWFHTKDIPGSHVILKTSLPEARQEDINLAVQLAAYFSKARDGSNVPVDCVQRRYVKKPAGSKPGFVIFTNQNTYYTTPDMELIQKYLK</sequence>
<keyword evidence="1" id="KW-0175">Coiled coil</keyword>
<dbReference type="InterPro" id="IPR043682">
    <property type="entry name" value="RqcH_bacterial"/>
</dbReference>
<dbReference type="GO" id="GO:0000049">
    <property type="term" value="F:tRNA binding"/>
    <property type="evidence" value="ECO:0007669"/>
    <property type="project" value="UniProtKB-UniRule"/>
</dbReference>
<protein>
    <recommendedName>
        <fullName evidence="1">Rqc2 homolog RqcH</fullName>
        <shortName evidence="1">RqcH</shortName>
    </recommendedName>
</protein>
<reference evidence="3 4" key="1">
    <citation type="journal article" date="2016" name="Nat. Biotechnol.">
        <title>Measurement of bacterial replication rates in microbial communities.</title>
        <authorList>
            <person name="Brown C.T."/>
            <person name="Olm M.R."/>
            <person name="Thomas B.C."/>
            <person name="Banfield J.F."/>
        </authorList>
    </citation>
    <scope>NUCLEOTIDE SEQUENCE [LARGE SCALE GENOMIC DNA]</scope>
    <source>
        <strain evidence="3">46_33</strain>
    </source>
</reference>
<gene>
    <name evidence="1" type="primary">rqcH</name>
    <name evidence="3" type="ORF">BHW43_02720</name>
</gene>
<dbReference type="Pfam" id="PF18297">
    <property type="entry name" value="NFACT-R_2"/>
    <property type="match status" value="1"/>
</dbReference>
<feature type="domain" description="NFACT protein RNA binding" evidence="2">
    <location>
        <begin position="461"/>
        <end position="545"/>
    </location>
</feature>
<dbReference type="GO" id="GO:0072344">
    <property type="term" value="P:rescue of stalled ribosome"/>
    <property type="evidence" value="ECO:0007669"/>
    <property type="project" value="UniProtKB-UniRule"/>
</dbReference>
<evidence type="ECO:0000256" key="1">
    <source>
        <dbReference type="HAMAP-Rule" id="MF_00844"/>
    </source>
</evidence>
<dbReference type="PANTHER" id="PTHR15239:SF6">
    <property type="entry name" value="RIBOSOME QUALITY CONTROL COMPLEX SUBUNIT NEMF"/>
    <property type="match status" value="1"/>
</dbReference>
<comment type="subunit">
    <text evidence="1">Associates with stalled 50S ribosomal subunits. Binds to RqcP.</text>
</comment>
<proteinExistence type="inferred from homology"/>
<accession>A0A1Q6R916</accession>
<evidence type="ECO:0000259" key="2">
    <source>
        <dbReference type="Pfam" id="PF18297"/>
    </source>
</evidence>
<comment type="caution">
    <text evidence="3">The sequence shown here is derived from an EMBL/GenBank/DDBJ whole genome shotgun (WGS) entry which is preliminary data.</text>
</comment>
<evidence type="ECO:0000313" key="3">
    <source>
        <dbReference type="EMBL" id="OLA38867.1"/>
    </source>
</evidence>
<dbReference type="GO" id="GO:0019843">
    <property type="term" value="F:rRNA binding"/>
    <property type="evidence" value="ECO:0007669"/>
    <property type="project" value="UniProtKB-UniRule"/>
</dbReference>
<comment type="function">
    <text evidence="1">Key component of the ribosome quality control system (RQC), a ribosome-associated complex that mediates the extraction of incompletely synthesized nascent chains from stalled ribosomes and their subsequent degradation. RqcH recruits Ala-charged tRNA, and with RqcP directs the elongation of stalled nascent chains on 50S ribosomal subunits, leading to non-templated C-terminal alanine extensions (Ala tail). The Ala tail promotes nascent chain degradation. May add between 1 and at least 8 Ala residues. Binds to stalled 50S ribosomal subunits.</text>
</comment>
<organism evidence="3 4">
    <name type="scientific">Phascolarctobacterium succinatutens</name>
    <dbReference type="NCBI Taxonomy" id="626940"/>
    <lineage>
        <taxon>Bacteria</taxon>
        <taxon>Bacillati</taxon>
        <taxon>Bacillota</taxon>
        <taxon>Negativicutes</taxon>
        <taxon>Acidaminococcales</taxon>
        <taxon>Acidaminococcaceae</taxon>
        <taxon>Phascolarctobacterium</taxon>
    </lineage>
</organism>
<keyword evidence="1" id="KW-0694">RNA-binding</keyword>
<dbReference type="Pfam" id="PF05833">
    <property type="entry name" value="NFACT_N"/>
    <property type="match status" value="1"/>
</dbReference>
<dbReference type="STRING" id="626940.BHW43_02720"/>
<keyword evidence="1" id="KW-0648">Protein biosynthesis</keyword>
<keyword evidence="1" id="KW-0820">tRNA-binding</keyword>
<dbReference type="Proteomes" id="UP000186777">
    <property type="component" value="Unassembled WGS sequence"/>
</dbReference>
<dbReference type="EMBL" id="MNTG01000006">
    <property type="protein sequence ID" value="OLA38867.1"/>
    <property type="molecule type" value="Genomic_DNA"/>
</dbReference>